<evidence type="ECO:0000313" key="3">
    <source>
        <dbReference type="Proteomes" id="UP001269819"/>
    </source>
</evidence>
<dbReference type="RefSeq" id="WP_316974349.1">
    <property type="nucleotide sequence ID" value="NZ_JAWIIJ010000009.1"/>
</dbReference>
<keyword evidence="1" id="KW-0812">Transmembrane</keyword>
<feature type="transmembrane region" description="Helical" evidence="1">
    <location>
        <begin position="147"/>
        <end position="165"/>
    </location>
</feature>
<dbReference type="Proteomes" id="UP001269819">
    <property type="component" value="Unassembled WGS sequence"/>
</dbReference>
<feature type="transmembrane region" description="Helical" evidence="1">
    <location>
        <begin position="88"/>
        <end position="106"/>
    </location>
</feature>
<dbReference type="Pfam" id="PF11086">
    <property type="entry name" value="DUF2878"/>
    <property type="match status" value="1"/>
</dbReference>
<proteinExistence type="predicted"/>
<protein>
    <submittedName>
        <fullName evidence="2">DUF2878 domain-containing protein</fullName>
    </submittedName>
</protein>
<keyword evidence="1" id="KW-1133">Transmembrane helix</keyword>
<sequence length="179" mass="19854">MSHIRSRPWRLFTNFALFQAGWLVCVIGTNHLAVLVAVALVVLHLLLVSHRPALELGYIALGTVAGSLLDGLWWQLGILQPATGALDAAWIPLWLVLLWSLFLTTINHSLAWVADHRWLPWLLAPIAGPLAYWSASQLDAVRLQPMSLAFIALGWLLVFPLLIQLRNRWFGALAAGETS</sequence>
<name>A0ABU3W002_9GAMM</name>
<feature type="transmembrane region" description="Helical" evidence="1">
    <location>
        <begin position="20"/>
        <end position="46"/>
    </location>
</feature>
<gene>
    <name evidence="2" type="ORF">RYS15_14380</name>
</gene>
<keyword evidence="1" id="KW-0472">Membrane</keyword>
<dbReference type="EMBL" id="JAWIIJ010000009">
    <property type="protein sequence ID" value="MDV2079873.1"/>
    <property type="molecule type" value="Genomic_DNA"/>
</dbReference>
<comment type="caution">
    <text evidence="2">The sequence shown here is derived from an EMBL/GenBank/DDBJ whole genome shotgun (WGS) entry which is preliminary data.</text>
</comment>
<reference evidence="2 3" key="1">
    <citation type="submission" date="2023-10" db="EMBL/GenBank/DDBJ databases">
        <title>Characteristics and mechanism of a salt-tolerant marine origin heterotrophic nitrifying- aerobic denitrifying bacteria Marinobacter xestospongiae HN1.</title>
        <authorList>
            <person name="Qi R."/>
        </authorList>
    </citation>
    <scope>NUCLEOTIDE SEQUENCE [LARGE SCALE GENOMIC DNA]</scope>
    <source>
        <strain evidence="2 3">HN1</strain>
    </source>
</reference>
<evidence type="ECO:0000256" key="1">
    <source>
        <dbReference type="SAM" id="Phobius"/>
    </source>
</evidence>
<feature type="transmembrane region" description="Helical" evidence="1">
    <location>
        <begin position="58"/>
        <end position="76"/>
    </location>
</feature>
<dbReference type="InterPro" id="IPR021306">
    <property type="entry name" value="DUF2878"/>
</dbReference>
<accession>A0ABU3W002</accession>
<organism evidence="2 3">
    <name type="scientific">Marinobacter xestospongiae</name>
    <dbReference type="NCBI Taxonomy" id="994319"/>
    <lineage>
        <taxon>Bacteria</taxon>
        <taxon>Pseudomonadati</taxon>
        <taxon>Pseudomonadota</taxon>
        <taxon>Gammaproteobacteria</taxon>
        <taxon>Pseudomonadales</taxon>
        <taxon>Marinobacteraceae</taxon>
        <taxon>Marinobacter</taxon>
    </lineage>
</organism>
<evidence type="ECO:0000313" key="2">
    <source>
        <dbReference type="EMBL" id="MDV2079873.1"/>
    </source>
</evidence>
<keyword evidence="3" id="KW-1185">Reference proteome</keyword>